<evidence type="ECO:0000313" key="10">
    <source>
        <dbReference type="Proteomes" id="UP000243468"/>
    </source>
</evidence>
<dbReference type="SUPFAM" id="SSF53474">
    <property type="entry name" value="alpha/beta-Hydrolases"/>
    <property type="match status" value="1"/>
</dbReference>
<organism evidence="9 10">
    <name type="scientific">Acinetobacter kookii</name>
    <dbReference type="NCBI Taxonomy" id="1226327"/>
    <lineage>
        <taxon>Bacteria</taxon>
        <taxon>Pseudomonadati</taxon>
        <taxon>Pseudomonadota</taxon>
        <taxon>Gammaproteobacteria</taxon>
        <taxon>Moraxellales</taxon>
        <taxon>Moraxellaceae</taxon>
        <taxon>Acinetobacter</taxon>
    </lineage>
</organism>
<dbReference type="GO" id="GO:0052689">
    <property type="term" value="F:carboxylic ester hydrolase activity"/>
    <property type="evidence" value="ECO:0007669"/>
    <property type="project" value="UniProtKB-KW"/>
</dbReference>
<dbReference type="EMBL" id="FMYO01000001">
    <property type="protein sequence ID" value="SDB91454.1"/>
    <property type="molecule type" value="Genomic_DNA"/>
</dbReference>
<dbReference type="InterPro" id="IPR029058">
    <property type="entry name" value="AB_hydrolase_fold"/>
</dbReference>
<evidence type="ECO:0000256" key="7">
    <source>
        <dbReference type="PIRSR" id="PIRSR614186-1"/>
    </source>
</evidence>
<dbReference type="AlphaFoldDB" id="A0A1G6HBD6"/>
<reference evidence="10" key="1">
    <citation type="submission" date="2016-09" db="EMBL/GenBank/DDBJ databases">
        <authorList>
            <person name="Varghese N."/>
            <person name="Submissions S."/>
        </authorList>
    </citation>
    <scope>NUCLEOTIDE SEQUENCE [LARGE SCALE GENOMIC DNA]</scope>
    <source>
        <strain evidence="10">ANC 4667</strain>
    </source>
</reference>
<dbReference type="Proteomes" id="UP000243468">
    <property type="component" value="Unassembled WGS sequence"/>
</dbReference>
<evidence type="ECO:0000256" key="2">
    <source>
        <dbReference type="ARBA" id="ARBA00012479"/>
    </source>
</evidence>
<dbReference type="GO" id="GO:0018738">
    <property type="term" value="F:S-formylglutathione hydrolase activity"/>
    <property type="evidence" value="ECO:0007669"/>
    <property type="project" value="UniProtKB-UniRule"/>
</dbReference>
<evidence type="ECO:0000256" key="6">
    <source>
        <dbReference type="NCBIfam" id="TIGR02821"/>
    </source>
</evidence>
<feature type="active site" description="Charge relay system" evidence="7">
    <location>
        <position position="257"/>
    </location>
</feature>
<dbReference type="InterPro" id="IPR000801">
    <property type="entry name" value="Esterase-like"/>
</dbReference>
<dbReference type="Gene3D" id="3.40.50.1820">
    <property type="entry name" value="alpha/beta hydrolase"/>
    <property type="match status" value="1"/>
</dbReference>
<comment type="function">
    <text evidence="8">Serine hydrolase involved in the detoxification of formaldehyde.</text>
</comment>
<comment type="catalytic activity">
    <reaction evidence="5 8">
        <text>S-formylglutathione + H2O = formate + glutathione + H(+)</text>
        <dbReference type="Rhea" id="RHEA:14961"/>
        <dbReference type="ChEBI" id="CHEBI:15377"/>
        <dbReference type="ChEBI" id="CHEBI:15378"/>
        <dbReference type="ChEBI" id="CHEBI:15740"/>
        <dbReference type="ChEBI" id="CHEBI:57688"/>
        <dbReference type="ChEBI" id="CHEBI:57925"/>
        <dbReference type="EC" id="3.1.2.12"/>
    </reaction>
</comment>
<dbReference type="FunFam" id="3.40.50.1820:FF:000002">
    <property type="entry name" value="S-formylglutathione hydrolase"/>
    <property type="match status" value="1"/>
</dbReference>
<dbReference type="GO" id="GO:0005829">
    <property type="term" value="C:cytosol"/>
    <property type="evidence" value="ECO:0007669"/>
    <property type="project" value="TreeGrafter"/>
</dbReference>
<dbReference type="Pfam" id="PF00756">
    <property type="entry name" value="Esterase"/>
    <property type="match status" value="1"/>
</dbReference>
<protein>
    <recommendedName>
        <fullName evidence="2 6">S-formylglutathione hydrolase</fullName>
        <ecNumber evidence="2 6">3.1.2.12</ecNumber>
    </recommendedName>
</protein>
<evidence type="ECO:0000256" key="4">
    <source>
        <dbReference type="ARBA" id="ARBA00022801"/>
    </source>
</evidence>
<evidence type="ECO:0000313" key="9">
    <source>
        <dbReference type="EMBL" id="SDB91454.1"/>
    </source>
</evidence>
<feature type="active site" description="Charge relay system" evidence="7">
    <location>
        <position position="225"/>
    </location>
</feature>
<dbReference type="NCBIfam" id="TIGR02821">
    <property type="entry name" value="fghA_ester_D"/>
    <property type="match status" value="1"/>
</dbReference>
<proteinExistence type="inferred from homology"/>
<dbReference type="EC" id="3.1.2.12" evidence="2 6"/>
<dbReference type="STRING" id="1226327.SAMN05421732_101902"/>
<keyword evidence="10" id="KW-1185">Reference proteome</keyword>
<feature type="active site" description="Charge relay system" evidence="7">
    <location>
        <position position="148"/>
    </location>
</feature>
<evidence type="ECO:0000256" key="1">
    <source>
        <dbReference type="ARBA" id="ARBA00005622"/>
    </source>
</evidence>
<sequence length="279" mass="30694">MMELIQANRCFDGEQRIYTFNSKSLKGQAKFGIFLPHQALMGQPCPALFYLAGLTCTEETFAIKAHAQRLAAQLGLILISPDTSPRGEQVAAGDSWDIGQGAGFYINATQAPWAEHYQMESFIADELYAVVTQSFPLQADAIGIFGHSMGGHGALTLAFKYPEKFKSVSAFAPICAPSQCPWGEKAFSNYLGVDQAEWKKHDATALVQSKGALFQEILIDQGAKDQFYSQLNPALFKQACAAAGQSLTLREHAGYDHGYYFIQTFMDDHLQFHSVQLDA</sequence>
<gene>
    <name evidence="9" type="ORF">SAMN05421732_101902</name>
</gene>
<evidence type="ECO:0000256" key="8">
    <source>
        <dbReference type="RuleBase" id="RU363068"/>
    </source>
</evidence>
<comment type="similarity">
    <text evidence="1 8">Belongs to the esterase D family.</text>
</comment>
<accession>A0A1G6HBD6</accession>
<dbReference type="InterPro" id="IPR014186">
    <property type="entry name" value="S-formylglutathione_hydrol"/>
</dbReference>
<evidence type="ECO:0000256" key="3">
    <source>
        <dbReference type="ARBA" id="ARBA00022487"/>
    </source>
</evidence>
<keyword evidence="3 8" id="KW-0719">Serine esterase</keyword>
<dbReference type="GO" id="GO:0046294">
    <property type="term" value="P:formaldehyde catabolic process"/>
    <property type="evidence" value="ECO:0007669"/>
    <property type="project" value="InterPro"/>
</dbReference>
<evidence type="ECO:0000256" key="5">
    <source>
        <dbReference type="ARBA" id="ARBA00047590"/>
    </source>
</evidence>
<dbReference type="PANTHER" id="PTHR10061">
    <property type="entry name" value="S-FORMYLGLUTATHIONE HYDROLASE"/>
    <property type="match status" value="1"/>
</dbReference>
<name>A0A1G6HBD6_9GAMM</name>
<keyword evidence="4 8" id="KW-0378">Hydrolase</keyword>
<dbReference type="PANTHER" id="PTHR10061:SF0">
    <property type="entry name" value="S-FORMYLGLUTATHIONE HYDROLASE"/>
    <property type="match status" value="1"/>
</dbReference>